<keyword evidence="1" id="KW-0812">Transmembrane</keyword>
<gene>
    <name evidence="2" type="ORF">PGO_073140</name>
</gene>
<proteinExistence type="predicted"/>
<dbReference type="EMBL" id="BDQF01000008">
    <property type="protein sequence ID" value="GAW80399.1"/>
    <property type="molecule type" value="Genomic_DNA"/>
</dbReference>
<reference evidence="3" key="1">
    <citation type="submission" date="2017-04" db="EMBL/GenBank/DDBJ databases">
        <title>Plasmodium gonderi genome.</title>
        <authorList>
            <person name="Arisue N."/>
            <person name="Honma H."/>
            <person name="Kawai S."/>
            <person name="Tougan T."/>
            <person name="Tanabe K."/>
            <person name="Horii T."/>
        </authorList>
    </citation>
    <scope>NUCLEOTIDE SEQUENCE [LARGE SCALE GENOMIC DNA]</scope>
    <source>
        <strain evidence="3">ATCC 30045</strain>
    </source>
</reference>
<protein>
    <submittedName>
        <fullName evidence="2">Uncharacterized protein</fullName>
    </submittedName>
</protein>
<dbReference type="RefSeq" id="XP_028542988.1">
    <property type="nucleotide sequence ID" value="XM_028687187.1"/>
</dbReference>
<dbReference type="GeneID" id="39747112"/>
<comment type="caution">
    <text evidence="2">The sequence shown here is derived from an EMBL/GenBank/DDBJ whole genome shotgun (WGS) entry which is preliminary data.</text>
</comment>
<keyword evidence="1" id="KW-1133">Transmembrane helix</keyword>
<evidence type="ECO:0000313" key="3">
    <source>
        <dbReference type="Proteomes" id="UP000195521"/>
    </source>
</evidence>
<dbReference type="AlphaFoldDB" id="A0A1Y1JD07"/>
<organism evidence="2 3">
    <name type="scientific">Plasmodium gonderi</name>
    <dbReference type="NCBI Taxonomy" id="77519"/>
    <lineage>
        <taxon>Eukaryota</taxon>
        <taxon>Sar</taxon>
        <taxon>Alveolata</taxon>
        <taxon>Apicomplexa</taxon>
        <taxon>Aconoidasida</taxon>
        <taxon>Haemosporida</taxon>
        <taxon>Plasmodiidae</taxon>
        <taxon>Plasmodium</taxon>
        <taxon>Plasmodium (Plasmodium)</taxon>
    </lineage>
</organism>
<name>A0A1Y1JD07_PLAGO</name>
<feature type="transmembrane region" description="Helical" evidence="1">
    <location>
        <begin position="115"/>
        <end position="134"/>
    </location>
</feature>
<accession>A0A1Y1JD07</accession>
<sequence>MNNNIRKKIVGKHWNGFPFLSSEKVKFDHHESIGRKSRREIHMFFINERYNNTYGKYYNLKYEHDEKGKFKIVLLDIEKSENKRIKKNIHNSLIGGILLSSMSICLIEFDVITSMYGYLLCTGLLAFYTSYLYFYNSVILRAVLDYKNKHLLLYPFTIFRMNEGGEDEEKKKILPHEKKKKNIFQKKQIILSLHEIEQVCKDRKYIKIYLKKKNLFSLLFKYNMILPFFIPRYKCSETNKPMNNTDVLYPYDFNNFNISAFCYNKKHGKDESVSSIPRVKKNVDGYPQDAMEEAKLLSLLRMEESLVK</sequence>
<dbReference type="Proteomes" id="UP000195521">
    <property type="component" value="Unassembled WGS sequence"/>
</dbReference>
<keyword evidence="3" id="KW-1185">Reference proteome</keyword>
<evidence type="ECO:0000313" key="2">
    <source>
        <dbReference type="EMBL" id="GAW80399.1"/>
    </source>
</evidence>
<dbReference type="OMA" id="MIFKRAN"/>
<keyword evidence="1" id="KW-0472">Membrane</keyword>
<evidence type="ECO:0000256" key="1">
    <source>
        <dbReference type="SAM" id="Phobius"/>
    </source>
</evidence>
<feature type="transmembrane region" description="Helical" evidence="1">
    <location>
        <begin position="89"/>
        <end position="109"/>
    </location>
</feature>
<dbReference type="OrthoDB" id="372075at2759"/>